<sequence>MPFNPIAQGAISSLGRVVEAADEIKGYAENLVAGLRDCFNAQSPKSRWGVDFQVETDKVSSTIESVFGKARSGLFIEVGDVGLYGRYVIEKQVRVNGESVWTTVWAIRIARDGSVHDGETGPALFNAWQSFEQERTAALHHLAGSIVYIMGKTGSFAE</sequence>
<protein>
    <submittedName>
        <fullName evidence="1">Uncharacterized protein</fullName>
    </submittedName>
</protein>
<proteinExistence type="predicted"/>
<gene>
    <name evidence="1" type="ORF">HX871_06960</name>
</gene>
<reference evidence="1 2" key="1">
    <citation type="submission" date="2020-04" db="EMBL/GenBank/DDBJ databases">
        <title>Molecular characterization of pseudomonads from Agaricus bisporus reveal novel blotch 2 pathogens in Western Europe.</title>
        <authorList>
            <person name="Taparia T."/>
            <person name="Krijger M."/>
            <person name="Haynes E."/>
            <person name="Elpinstone J.G."/>
            <person name="Noble R."/>
            <person name="Van Der Wolf J."/>
        </authorList>
    </citation>
    <scope>NUCLEOTIDE SEQUENCE [LARGE SCALE GENOMIC DNA]</scope>
    <source>
        <strain evidence="1 2">P7774</strain>
    </source>
</reference>
<dbReference type="Proteomes" id="UP000572863">
    <property type="component" value="Unassembled WGS sequence"/>
</dbReference>
<comment type="caution">
    <text evidence="1">The sequence shown here is derived from an EMBL/GenBank/DDBJ whole genome shotgun (WGS) entry which is preliminary data.</text>
</comment>
<accession>A0ABX2QQS1</accession>
<organism evidence="1 2">
    <name type="scientific">Pseudomonas reactans</name>
    <dbReference type="NCBI Taxonomy" id="117680"/>
    <lineage>
        <taxon>Bacteria</taxon>
        <taxon>Pseudomonadati</taxon>
        <taxon>Pseudomonadota</taxon>
        <taxon>Gammaproteobacteria</taxon>
        <taxon>Pseudomonadales</taxon>
        <taxon>Pseudomonadaceae</taxon>
        <taxon>Pseudomonas</taxon>
    </lineage>
</organism>
<evidence type="ECO:0000313" key="1">
    <source>
        <dbReference type="EMBL" id="NWD94149.1"/>
    </source>
</evidence>
<evidence type="ECO:0000313" key="2">
    <source>
        <dbReference type="Proteomes" id="UP000572863"/>
    </source>
</evidence>
<name>A0ABX2QQS1_9PSED</name>
<keyword evidence="2" id="KW-1185">Reference proteome</keyword>
<dbReference type="RefSeq" id="WP_177049296.1">
    <property type="nucleotide sequence ID" value="NZ_JACAQM010000001.1"/>
</dbReference>
<dbReference type="EMBL" id="JACARY010000009">
    <property type="protein sequence ID" value="NWD94149.1"/>
    <property type="molecule type" value="Genomic_DNA"/>
</dbReference>